<feature type="domain" description="NADP-dependent oxidoreductase" evidence="1">
    <location>
        <begin position="53"/>
        <end position="275"/>
    </location>
</feature>
<dbReference type="Gene3D" id="3.20.20.100">
    <property type="entry name" value="NADP-dependent oxidoreductase domain"/>
    <property type="match status" value="1"/>
</dbReference>
<dbReference type="EMBL" id="CP033149">
    <property type="protein sequence ID" value="AYO42444.1"/>
    <property type="molecule type" value="Genomic_DNA"/>
</dbReference>
<accession>A0A3G2S387</accession>
<dbReference type="GO" id="GO:0070485">
    <property type="term" value="P:dehydro-D-arabinono-1,4-lactone biosynthetic process"/>
    <property type="evidence" value="ECO:0007669"/>
    <property type="project" value="TreeGrafter"/>
</dbReference>
<dbReference type="InterPro" id="IPR020471">
    <property type="entry name" value="AKR"/>
</dbReference>
<dbReference type="InterPro" id="IPR036812">
    <property type="entry name" value="NAD(P)_OxRdtase_dom_sf"/>
</dbReference>
<keyword evidence="2" id="KW-0560">Oxidoreductase</keyword>
<dbReference type="GO" id="GO:0047816">
    <property type="term" value="F:D-arabinose 1-dehydrogenase (NAD+) activity"/>
    <property type="evidence" value="ECO:0007669"/>
    <property type="project" value="UniProtKB-EC"/>
</dbReference>
<keyword evidence="3" id="KW-1185">Reference proteome</keyword>
<dbReference type="Pfam" id="PF00248">
    <property type="entry name" value="Aldo_ket_red"/>
    <property type="match status" value="1"/>
</dbReference>
<sequence length="437" mass="48370">MPIHPEQDPPLEAFGPIVPLEALPDDQIEGPLPWDTPARPLMDFATQASPLLFGGGVFGQGMYNEDRVLYSDEAVRALRLAFRYGINALDSSPYYFPSEFVLGRALRILAPEYPRSSYFLITKCGRYGPDKHMFDYTPERISSSIHQSLARLGTDYLDVALLHDIEFVSEQPVEAQTAPDAGWLEACAVQKSALMPQEEALRRLGVLPQDAGRIRGPGDEAVLEAARALFRLQDQGKVKHVGISGYPLGELLRIARLIASHPPYRCVDVVLSYSHHTLHSDVLPAWQVLFEQPVSESWRAPWILNASPFSMGLFSDRGPPPWHPAGADLQEATKAAWQTVKADAALPGSCIDPQVVMGCTALFRGIHGAHTRTSAGIPHLRTLIGMSNVDEVHAAIRVYRILCEPHSAIHQQLVRYERLVRTYIVEANAADRAWPSP</sequence>
<reference evidence="2 3" key="1">
    <citation type="submission" date="2018-10" db="EMBL/GenBank/DDBJ databases">
        <title>Complete genome sequence of Malassezia restricta CBS 7877.</title>
        <authorList>
            <person name="Morand S.C."/>
            <person name="Bertignac M."/>
            <person name="Iltis A."/>
            <person name="Kolder I."/>
            <person name="Pirovano W."/>
            <person name="Jourdain R."/>
            <person name="Clavaud C."/>
        </authorList>
    </citation>
    <scope>NUCLEOTIDE SEQUENCE [LARGE SCALE GENOMIC DNA]</scope>
    <source>
        <strain evidence="2 3">CBS 7877</strain>
    </source>
</reference>
<organism evidence="2 3">
    <name type="scientific">Malassezia restricta (strain ATCC 96810 / NBRC 103918 / CBS 7877)</name>
    <name type="common">Seborrheic dermatitis infection agent</name>
    <dbReference type="NCBI Taxonomy" id="425264"/>
    <lineage>
        <taxon>Eukaryota</taxon>
        <taxon>Fungi</taxon>
        <taxon>Dikarya</taxon>
        <taxon>Basidiomycota</taxon>
        <taxon>Ustilaginomycotina</taxon>
        <taxon>Malasseziomycetes</taxon>
        <taxon>Malasseziales</taxon>
        <taxon>Malasseziaceae</taxon>
        <taxon>Malassezia</taxon>
    </lineage>
</organism>
<dbReference type="GO" id="GO:0005829">
    <property type="term" value="C:cytosol"/>
    <property type="evidence" value="ECO:0007669"/>
    <property type="project" value="TreeGrafter"/>
</dbReference>
<dbReference type="EC" id="1.1.1.116" evidence="2"/>
<evidence type="ECO:0000313" key="2">
    <source>
        <dbReference type="EMBL" id="AYO42444.1"/>
    </source>
</evidence>
<evidence type="ECO:0000313" key="3">
    <source>
        <dbReference type="Proteomes" id="UP000269793"/>
    </source>
</evidence>
<dbReference type="OrthoDB" id="5286008at2759"/>
<evidence type="ECO:0000259" key="1">
    <source>
        <dbReference type="Pfam" id="PF00248"/>
    </source>
</evidence>
<gene>
    <name evidence="2" type="primary">ARA2</name>
    <name evidence="2" type="ORF">DNF11_1494</name>
</gene>
<dbReference type="Proteomes" id="UP000269793">
    <property type="component" value="Chromosome II"/>
</dbReference>
<protein>
    <submittedName>
        <fullName evidence="2">D-arabinose 1-dehydrogenase</fullName>
        <ecNumber evidence="2">1.1.1.116</ecNumber>
    </submittedName>
</protein>
<dbReference type="STRING" id="425264.A0A3G2S387"/>
<dbReference type="PANTHER" id="PTHR42686:SF1">
    <property type="entry name" value="GH17980P-RELATED"/>
    <property type="match status" value="1"/>
</dbReference>
<proteinExistence type="predicted"/>
<dbReference type="PANTHER" id="PTHR42686">
    <property type="entry name" value="GH17980P-RELATED"/>
    <property type="match status" value="1"/>
</dbReference>
<dbReference type="VEuPathDB" id="FungiDB:DNF11_1494"/>
<dbReference type="SUPFAM" id="SSF51430">
    <property type="entry name" value="NAD(P)-linked oxidoreductase"/>
    <property type="match status" value="1"/>
</dbReference>
<dbReference type="AlphaFoldDB" id="A0A3G2S387"/>
<dbReference type="InterPro" id="IPR023210">
    <property type="entry name" value="NADP_OxRdtase_dom"/>
</dbReference>
<name>A0A3G2S387_MALR7</name>